<protein>
    <submittedName>
        <fullName evidence="2">Putative glutaredoxin.1</fullName>
        <ecNumber evidence="2">1.-.-.-</ecNumber>
    </submittedName>
</protein>
<dbReference type="Proteomes" id="UP000032336">
    <property type="component" value="Unassembled WGS sequence"/>
</dbReference>
<dbReference type="InterPro" id="IPR036249">
    <property type="entry name" value="Thioredoxin-like_sf"/>
</dbReference>
<dbReference type="EC" id="1.-.-.-" evidence="2"/>
<dbReference type="GeneID" id="78371531"/>
<reference evidence="2 3" key="1">
    <citation type="submission" date="2015-01" db="EMBL/GenBank/DDBJ databases">
        <title>Draft genome of the acidophilic iron oxidizer Ferrimicrobium acidiphilum strain T23.</title>
        <authorList>
            <person name="Poehlein A."/>
            <person name="Eisen S."/>
            <person name="Schloemann M."/>
            <person name="Johnson B.D."/>
            <person name="Daniel R."/>
            <person name="Muehling M."/>
        </authorList>
    </citation>
    <scope>NUCLEOTIDE SEQUENCE [LARGE SCALE GENOMIC DNA]</scope>
    <source>
        <strain evidence="2 3">T23</strain>
    </source>
</reference>
<dbReference type="OrthoDB" id="8991911at2"/>
<dbReference type="InterPro" id="IPR002109">
    <property type="entry name" value="Glutaredoxin"/>
</dbReference>
<name>A0A0D8FYL2_9ACTN</name>
<dbReference type="PROSITE" id="PS51354">
    <property type="entry name" value="GLUTAREDOXIN_2"/>
    <property type="match status" value="1"/>
</dbReference>
<dbReference type="CDD" id="cd02976">
    <property type="entry name" value="NrdH"/>
    <property type="match status" value="1"/>
</dbReference>
<dbReference type="GO" id="GO:0016491">
    <property type="term" value="F:oxidoreductase activity"/>
    <property type="evidence" value="ECO:0007669"/>
    <property type="project" value="UniProtKB-KW"/>
</dbReference>
<evidence type="ECO:0000313" key="3">
    <source>
        <dbReference type="Proteomes" id="UP000032336"/>
    </source>
</evidence>
<keyword evidence="2" id="KW-0560">Oxidoreductase</keyword>
<evidence type="ECO:0000313" key="2">
    <source>
        <dbReference type="EMBL" id="KJE78184.1"/>
    </source>
</evidence>
<sequence length="84" mass="9246">MNITVYGADWCPDCRRSKELLLRTQTEFTWVDTDQDADGKALIGRLQGGEPHIPTIIFEDGSFLVEPSDQELAAKLGVSPPPTS</sequence>
<feature type="domain" description="Glutaredoxin" evidence="1">
    <location>
        <begin position="3"/>
        <end position="59"/>
    </location>
</feature>
<accession>A0A0D8FYL2</accession>
<evidence type="ECO:0000259" key="1">
    <source>
        <dbReference type="Pfam" id="PF00462"/>
    </source>
</evidence>
<keyword evidence="3" id="KW-1185">Reference proteome</keyword>
<dbReference type="AlphaFoldDB" id="A0A0D8FYL2"/>
<organism evidence="2 3">
    <name type="scientific">Ferrimicrobium acidiphilum DSM 19497</name>
    <dbReference type="NCBI Taxonomy" id="1121877"/>
    <lineage>
        <taxon>Bacteria</taxon>
        <taxon>Bacillati</taxon>
        <taxon>Actinomycetota</taxon>
        <taxon>Acidimicrobiia</taxon>
        <taxon>Acidimicrobiales</taxon>
        <taxon>Acidimicrobiaceae</taxon>
        <taxon>Ferrimicrobium</taxon>
    </lineage>
</organism>
<comment type="caution">
    <text evidence="2">The sequence shown here is derived from an EMBL/GenBank/DDBJ whole genome shotgun (WGS) entry which is preliminary data.</text>
</comment>
<dbReference type="SUPFAM" id="SSF52833">
    <property type="entry name" value="Thioredoxin-like"/>
    <property type="match status" value="1"/>
</dbReference>
<dbReference type="EMBL" id="JXUW01000001">
    <property type="protein sequence ID" value="KJE78184.1"/>
    <property type="molecule type" value="Genomic_DNA"/>
</dbReference>
<dbReference type="Pfam" id="PF00462">
    <property type="entry name" value="Glutaredoxin"/>
    <property type="match status" value="1"/>
</dbReference>
<proteinExistence type="predicted"/>
<dbReference type="STRING" id="1121877.FEAC_01760"/>
<dbReference type="Gene3D" id="3.40.30.10">
    <property type="entry name" value="Glutaredoxin"/>
    <property type="match status" value="1"/>
</dbReference>
<gene>
    <name evidence="2" type="ORF">FEAC_01760</name>
</gene>
<dbReference type="RefSeq" id="WP_035388051.1">
    <property type="nucleotide sequence ID" value="NZ_JQKF01000001.1"/>
</dbReference>